<dbReference type="SUPFAM" id="SSF52266">
    <property type="entry name" value="SGNH hydrolase"/>
    <property type="match status" value="1"/>
</dbReference>
<name>A0A8J3DA06_9BACT</name>
<gene>
    <name evidence="4" type="ORF">GCM10007390_27980</name>
</gene>
<dbReference type="InterPro" id="IPR036514">
    <property type="entry name" value="SGNH_hydro_sf"/>
</dbReference>
<sequence>MPLKLLLLLTTLATTTLLRPEPARLYLIGDSTVKTGSGTGQNGQWGWGSVLDKHFDTTRMKIHNHAIGGRSSRTFVSEGRWETVLSELHPGDFLLIQFGHNDSSPVNDTLRARGTIRGIGEETEEIDNLITKKHEIVHSYGWYLRKYIDEAKAKGAIPIVCSPIPRNQWEQDRIVRPDDSYPQWAQTVAKSKGAFFIDLYELVAAQYDQSTPTQVKQQYFTALDDTHTALAGAELNAKMVVKGIKSLKKCGLKKYLR</sequence>
<dbReference type="RefSeq" id="WP_189565079.1">
    <property type="nucleotide sequence ID" value="NZ_BMXF01000002.1"/>
</dbReference>
<dbReference type="Proteomes" id="UP000598271">
    <property type="component" value="Unassembled WGS sequence"/>
</dbReference>
<evidence type="ECO:0000313" key="5">
    <source>
        <dbReference type="Proteomes" id="UP000598271"/>
    </source>
</evidence>
<protein>
    <recommendedName>
        <fullName evidence="3">SGNH hydrolase-type esterase domain-containing protein</fullName>
    </recommendedName>
</protein>
<proteinExistence type="inferred from homology"/>
<comment type="caution">
    <text evidence="4">The sequence shown here is derived from an EMBL/GenBank/DDBJ whole genome shotgun (WGS) entry which is preliminary data.</text>
</comment>
<evidence type="ECO:0000313" key="4">
    <source>
        <dbReference type="EMBL" id="GHB72327.1"/>
    </source>
</evidence>
<evidence type="ECO:0000259" key="3">
    <source>
        <dbReference type="Pfam" id="PF13472"/>
    </source>
</evidence>
<dbReference type="PANTHER" id="PTHR43695:SF1">
    <property type="entry name" value="RHAMNOGALACTURONAN ACETYLESTERASE"/>
    <property type="match status" value="1"/>
</dbReference>
<dbReference type="Gene3D" id="3.40.50.1110">
    <property type="entry name" value="SGNH hydrolase"/>
    <property type="match status" value="1"/>
</dbReference>
<comment type="similarity">
    <text evidence="1">Belongs to the 'GDSL' lipolytic enzyme family.</text>
</comment>
<feature type="domain" description="SGNH hydrolase-type esterase" evidence="3">
    <location>
        <begin position="27"/>
        <end position="207"/>
    </location>
</feature>
<keyword evidence="2" id="KW-0378">Hydrolase</keyword>
<evidence type="ECO:0000256" key="2">
    <source>
        <dbReference type="ARBA" id="ARBA00022801"/>
    </source>
</evidence>
<dbReference type="PANTHER" id="PTHR43695">
    <property type="entry name" value="PUTATIVE (AFU_ORTHOLOGUE AFUA_2G17250)-RELATED"/>
    <property type="match status" value="1"/>
</dbReference>
<dbReference type="GO" id="GO:0016788">
    <property type="term" value="F:hydrolase activity, acting on ester bonds"/>
    <property type="evidence" value="ECO:0007669"/>
    <property type="project" value="UniProtKB-ARBA"/>
</dbReference>
<dbReference type="CDD" id="cd01821">
    <property type="entry name" value="Rhamnogalacturan_acetylesterase_like"/>
    <property type="match status" value="1"/>
</dbReference>
<reference evidence="4 5" key="1">
    <citation type="journal article" date="2014" name="Int. J. Syst. Evol. Microbiol.">
        <title>Complete genome sequence of Corynebacterium casei LMG S-19264T (=DSM 44701T), isolated from a smear-ripened cheese.</title>
        <authorList>
            <consortium name="US DOE Joint Genome Institute (JGI-PGF)"/>
            <person name="Walter F."/>
            <person name="Albersmeier A."/>
            <person name="Kalinowski J."/>
            <person name="Ruckert C."/>
        </authorList>
    </citation>
    <scope>NUCLEOTIDE SEQUENCE [LARGE SCALE GENOMIC DNA]</scope>
    <source>
        <strain evidence="4 5">KCTC 12866</strain>
    </source>
</reference>
<keyword evidence="5" id="KW-1185">Reference proteome</keyword>
<evidence type="ECO:0000256" key="1">
    <source>
        <dbReference type="ARBA" id="ARBA00008668"/>
    </source>
</evidence>
<dbReference type="InterPro" id="IPR013830">
    <property type="entry name" value="SGNH_hydro"/>
</dbReference>
<dbReference type="Pfam" id="PF13472">
    <property type="entry name" value="Lipase_GDSL_2"/>
    <property type="match status" value="1"/>
</dbReference>
<accession>A0A8J3DA06</accession>
<dbReference type="AlphaFoldDB" id="A0A8J3DA06"/>
<organism evidence="4 5">
    <name type="scientific">Persicitalea jodogahamensis</name>
    <dbReference type="NCBI Taxonomy" id="402147"/>
    <lineage>
        <taxon>Bacteria</taxon>
        <taxon>Pseudomonadati</taxon>
        <taxon>Bacteroidota</taxon>
        <taxon>Cytophagia</taxon>
        <taxon>Cytophagales</taxon>
        <taxon>Spirosomataceae</taxon>
        <taxon>Persicitalea</taxon>
    </lineage>
</organism>
<dbReference type="InterPro" id="IPR037459">
    <property type="entry name" value="RhgT-like"/>
</dbReference>
<dbReference type="EMBL" id="BMXF01000002">
    <property type="protein sequence ID" value="GHB72327.1"/>
    <property type="molecule type" value="Genomic_DNA"/>
</dbReference>